<dbReference type="EMBL" id="SACO01000001">
    <property type="protein sequence ID" value="RVU07707.1"/>
    <property type="molecule type" value="Genomic_DNA"/>
</dbReference>
<evidence type="ECO:0000259" key="2">
    <source>
        <dbReference type="Pfam" id="PF09917"/>
    </source>
</evidence>
<keyword evidence="1" id="KW-0732">Signal</keyword>
<reference evidence="3 4" key="1">
    <citation type="submission" date="2019-01" db="EMBL/GenBank/DDBJ databases">
        <authorList>
            <person name="Chen W.-M."/>
        </authorList>
    </citation>
    <scope>NUCLEOTIDE SEQUENCE [LARGE SCALE GENOMIC DNA]</scope>
    <source>
        <strain evidence="3 4">FSY-9</strain>
    </source>
</reference>
<name>A0A437NCR4_9SPHN</name>
<organism evidence="3 4">
    <name type="scientific">Novosphingobium umbonatum</name>
    <dbReference type="NCBI Taxonomy" id="1908524"/>
    <lineage>
        <taxon>Bacteria</taxon>
        <taxon>Pseudomonadati</taxon>
        <taxon>Pseudomonadota</taxon>
        <taxon>Alphaproteobacteria</taxon>
        <taxon>Sphingomonadales</taxon>
        <taxon>Sphingomonadaceae</taxon>
        <taxon>Novosphingobium</taxon>
    </lineage>
</organism>
<feature type="signal peptide" evidence="1">
    <location>
        <begin position="1"/>
        <end position="21"/>
    </location>
</feature>
<evidence type="ECO:0000256" key="1">
    <source>
        <dbReference type="SAM" id="SignalP"/>
    </source>
</evidence>
<proteinExistence type="predicted"/>
<dbReference type="InterPro" id="IPR019223">
    <property type="entry name" value="DUF2147"/>
</dbReference>
<dbReference type="Gene3D" id="2.40.128.520">
    <property type="match status" value="1"/>
</dbReference>
<evidence type="ECO:0000313" key="4">
    <source>
        <dbReference type="Proteomes" id="UP000282837"/>
    </source>
</evidence>
<gene>
    <name evidence="3" type="ORF">EOE18_01065</name>
</gene>
<evidence type="ECO:0000313" key="3">
    <source>
        <dbReference type="EMBL" id="RVU07707.1"/>
    </source>
</evidence>
<dbReference type="OrthoDB" id="9811671at2"/>
<dbReference type="Proteomes" id="UP000282837">
    <property type="component" value="Unassembled WGS sequence"/>
</dbReference>
<comment type="caution">
    <text evidence="3">The sequence shown here is derived from an EMBL/GenBank/DDBJ whole genome shotgun (WGS) entry which is preliminary data.</text>
</comment>
<dbReference type="AlphaFoldDB" id="A0A437NCR4"/>
<sequence>MKSLWALAAATLAALPLSASAQTGANVVGRWQTPTRHGVVEITACGNSVCGRLVDSDGLRANPALRDVHNKDVAQRERQLKGLLILQGFSPKGSEWTGGTIYNAEDGGTYQATLTPAGPDTLKLKGCIVWPLCKTQVWTRLK</sequence>
<dbReference type="RefSeq" id="WP_127705310.1">
    <property type="nucleotide sequence ID" value="NZ_SACO01000001.1"/>
</dbReference>
<feature type="chain" id="PRO_5019372154" evidence="1">
    <location>
        <begin position="22"/>
        <end position="142"/>
    </location>
</feature>
<feature type="domain" description="DUF2147" evidence="2">
    <location>
        <begin position="29"/>
        <end position="140"/>
    </location>
</feature>
<dbReference type="PANTHER" id="PTHR36919:SF2">
    <property type="entry name" value="BLL6627 PROTEIN"/>
    <property type="match status" value="1"/>
</dbReference>
<dbReference type="Pfam" id="PF09917">
    <property type="entry name" value="DUF2147"/>
    <property type="match status" value="1"/>
</dbReference>
<keyword evidence="4" id="KW-1185">Reference proteome</keyword>
<protein>
    <submittedName>
        <fullName evidence="3">DUF2147 domain-containing protein</fullName>
    </submittedName>
</protein>
<accession>A0A437NCR4</accession>
<dbReference type="PANTHER" id="PTHR36919">
    <property type="entry name" value="BLR1215 PROTEIN"/>
    <property type="match status" value="1"/>
</dbReference>